<dbReference type="GO" id="GO:0003677">
    <property type="term" value="F:DNA binding"/>
    <property type="evidence" value="ECO:0007669"/>
    <property type="project" value="UniProtKB-KW"/>
</dbReference>
<dbReference type="PANTHER" id="PTHR30349:SF41">
    <property type="entry name" value="INTEGRASE_RECOMBINASE PROTEIN MJ0367-RELATED"/>
    <property type="match status" value="1"/>
</dbReference>
<dbReference type="InterPro" id="IPR011010">
    <property type="entry name" value="DNA_brk_join_enz"/>
</dbReference>
<name>A0A096D4G2_9BACT</name>
<organism evidence="5 6">
    <name type="scientific">Prevotella amnii DNF00058</name>
    <dbReference type="NCBI Taxonomy" id="1401066"/>
    <lineage>
        <taxon>Bacteria</taxon>
        <taxon>Pseudomonadati</taxon>
        <taxon>Bacteroidota</taxon>
        <taxon>Bacteroidia</taxon>
        <taxon>Bacteroidales</taxon>
        <taxon>Prevotellaceae</taxon>
        <taxon>Prevotella</taxon>
    </lineage>
</organism>
<evidence type="ECO:0000259" key="4">
    <source>
        <dbReference type="PROSITE" id="PS51898"/>
    </source>
</evidence>
<gene>
    <name evidence="5" type="ORF">HMPREF9302_03760</name>
</gene>
<accession>A0A096D4G2</accession>
<dbReference type="PROSITE" id="PS51898">
    <property type="entry name" value="TYR_RECOMBINASE"/>
    <property type="match status" value="1"/>
</dbReference>
<dbReference type="EMBL" id="JRNU01000012">
    <property type="protein sequence ID" value="KGF52404.1"/>
    <property type="molecule type" value="Genomic_DNA"/>
</dbReference>
<protein>
    <recommendedName>
        <fullName evidence="4">Tyr recombinase domain-containing protein</fullName>
    </recommendedName>
</protein>
<dbReference type="AlphaFoldDB" id="A0A096D4G2"/>
<dbReference type="GO" id="GO:0006310">
    <property type="term" value="P:DNA recombination"/>
    <property type="evidence" value="ECO:0007669"/>
    <property type="project" value="UniProtKB-KW"/>
</dbReference>
<keyword evidence="3" id="KW-0233">DNA recombination</keyword>
<dbReference type="Pfam" id="PF00589">
    <property type="entry name" value="Phage_integrase"/>
    <property type="match status" value="1"/>
</dbReference>
<dbReference type="OrthoDB" id="1493636at2"/>
<dbReference type="GO" id="GO:0015074">
    <property type="term" value="P:DNA integration"/>
    <property type="evidence" value="ECO:0007669"/>
    <property type="project" value="InterPro"/>
</dbReference>
<evidence type="ECO:0000256" key="1">
    <source>
        <dbReference type="ARBA" id="ARBA00008857"/>
    </source>
</evidence>
<evidence type="ECO:0000313" key="5">
    <source>
        <dbReference type="EMBL" id="KGF52404.1"/>
    </source>
</evidence>
<dbReference type="Proteomes" id="UP000029614">
    <property type="component" value="Unassembled WGS sequence"/>
</dbReference>
<evidence type="ECO:0000313" key="6">
    <source>
        <dbReference type="Proteomes" id="UP000029614"/>
    </source>
</evidence>
<dbReference type="InterPro" id="IPR050090">
    <property type="entry name" value="Tyrosine_recombinase_XerCD"/>
</dbReference>
<sequence length="313" mass="35951">MEREDLKKVLGKRCTDRQFASILANPFMNNIEEYSFDEWKKSFAGAFLLKNTQRPQIIRMMGEALQKDLITWEDLSKINLVRIASYIKDKVSPNSACTYLNIIKAFLNEYSEENVIPCKNIMGVLSGKKVPSQHIALTENELEKLNDYLPKTETEKDVKNLFMKCVLTGCRSSDAKRMTLDNITNGFLSYVSQKTKTEVTLPVHKWLHKYINERCKTHTTAVANRTIQRICRNIGINEDCQLYVKGRLQKGEKWEFVTLHTARRTFCTILAGKDVPVEIIKTLAGHSTTNMTDRYICLDGKRPGSNAMTFFNN</sequence>
<keyword evidence="2" id="KW-0238">DNA-binding</keyword>
<dbReference type="RefSeq" id="WP_036854794.1">
    <property type="nucleotide sequence ID" value="NZ_JRNU01000012.1"/>
</dbReference>
<evidence type="ECO:0000256" key="2">
    <source>
        <dbReference type="ARBA" id="ARBA00023125"/>
    </source>
</evidence>
<comment type="similarity">
    <text evidence="1">Belongs to the 'phage' integrase family.</text>
</comment>
<evidence type="ECO:0000256" key="3">
    <source>
        <dbReference type="ARBA" id="ARBA00023172"/>
    </source>
</evidence>
<dbReference type="InterPro" id="IPR002104">
    <property type="entry name" value="Integrase_catalytic"/>
</dbReference>
<proteinExistence type="inferred from homology"/>
<dbReference type="PANTHER" id="PTHR30349">
    <property type="entry name" value="PHAGE INTEGRASE-RELATED"/>
    <property type="match status" value="1"/>
</dbReference>
<dbReference type="Gene3D" id="1.10.443.10">
    <property type="entry name" value="Intergrase catalytic core"/>
    <property type="match status" value="1"/>
</dbReference>
<dbReference type="SUPFAM" id="SSF56349">
    <property type="entry name" value="DNA breaking-rejoining enzymes"/>
    <property type="match status" value="1"/>
</dbReference>
<dbReference type="InterPro" id="IPR013762">
    <property type="entry name" value="Integrase-like_cat_sf"/>
</dbReference>
<reference evidence="5 6" key="1">
    <citation type="submission" date="2014-07" db="EMBL/GenBank/DDBJ databases">
        <authorList>
            <person name="McCorrison J."/>
            <person name="Sanka R."/>
            <person name="Torralba M."/>
            <person name="Gillis M."/>
            <person name="Haft D.H."/>
            <person name="Methe B."/>
            <person name="Sutton G."/>
            <person name="Nelson K.E."/>
        </authorList>
    </citation>
    <scope>NUCLEOTIDE SEQUENCE [LARGE SCALE GENOMIC DNA]</scope>
    <source>
        <strain evidence="5 6">DNF00058</strain>
    </source>
</reference>
<feature type="domain" description="Tyr recombinase" evidence="4">
    <location>
        <begin position="132"/>
        <end position="308"/>
    </location>
</feature>
<keyword evidence="6" id="KW-1185">Reference proteome</keyword>
<comment type="caution">
    <text evidence="5">The sequence shown here is derived from an EMBL/GenBank/DDBJ whole genome shotgun (WGS) entry which is preliminary data.</text>
</comment>